<dbReference type="OrthoDB" id="9855930at2"/>
<dbReference type="RefSeq" id="WP_093690938.1">
    <property type="nucleotide sequence ID" value="NZ_FNBU01000019.1"/>
</dbReference>
<gene>
    <name evidence="1" type="ORF">SAMN05660235_02262</name>
</gene>
<dbReference type="AlphaFoldDB" id="A0A1G7MT70"/>
<protein>
    <submittedName>
        <fullName evidence="1">Uncharacterized protein</fullName>
    </submittedName>
</protein>
<evidence type="ECO:0000313" key="2">
    <source>
        <dbReference type="Proteomes" id="UP000243333"/>
    </source>
</evidence>
<name>A0A1G7MT70_9FIRM</name>
<reference evidence="2" key="1">
    <citation type="submission" date="2016-10" db="EMBL/GenBank/DDBJ databases">
        <authorList>
            <person name="Varghese N."/>
            <person name="Submissions S."/>
        </authorList>
    </citation>
    <scope>NUCLEOTIDE SEQUENCE [LARGE SCALE GENOMIC DNA]</scope>
    <source>
        <strain evidence="2">DSM 23256</strain>
    </source>
</reference>
<evidence type="ECO:0000313" key="1">
    <source>
        <dbReference type="EMBL" id="SDF64260.1"/>
    </source>
</evidence>
<sequence length="75" mass="8347">MNTKASLARKKKNNVASDNKNKIIRGNGWTIVRDSYDAVTIRIANPACFASSSYQNAVKMLANTKNVRIILTYVN</sequence>
<dbReference type="EMBL" id="FNBU01000019">
    <property type="protein sequence ID" value="SDF64260.1"/>
    <property type="molecule type" value="Genomic_DNA"/>
</dbReference>
<proteinExistence type="predicted"/>
<keyword evidence="2" id="KW-1185">Reference proteome</keyword>
<accession>A0A1G7MT70</accession>
<organism evidence="1 2">
    <name type="scientific">Sporolituus thermophilus DSM 23256</name>
    <dbReference type="NCBI Taxonomy" id="1123285"/>
    <lineage>
        <taxon>Bacteria</taxon>
        <taxon>Bacillati</taxon>
        <taxon>Bacillota</taxon>
        <taxon>Negativicutes</taxon>
        <taxon>Selenomonadales</taxon>
        <taxon>Sporomusaceae</taxon>
        <taxon>Sporolituus</taxon>
    </lineage>
</organism>
<dbReference type="Proteomes" id="UP000243333">
    <property type="component" value="Unassembled WGS sequence"/>
</dbReference>